<feature type="domain" description="Orn/DAP/Arg decarboxylase 2 N-terminal" evidence="3">
    <location>
        <begin position="38"/>
        <end position="243"/>
    </location>
</feature>
<comment type="cofactor">
    <cofactor evidence="1">
        <name>pyridoxal 5'-phosphate</name>
        <dbReference type="ChEBI" id="CHEBI:597326"/>
    </cofactor>
</comment>
<evidence type="ECO:0000256" key="1">
    <source>
        <dbReference type="ARBA" id="ARBA00001933"/>
    </source>
</evidence>
<dbReference type="SUPFAM" id="SSF50621">
    <property type="entry name" value="Alanine racemase C-terminal domain-like"/>
    <property type="match status" value="1"/>
</dbReference>
<organism evidence="4 5">
    <name type="scientific">Gallibacter intestinalis</name>
    <dbReference type="NCBI Taxonomy" id="2779356"/>
    <lineage>
        <taxon>Bacteria</taxon>
        <taxon>Bacillati</taxon>
        <taxon>Bacillota</taxon>
        <taxon>Clostridia</taxon>
        <taxon>Eubacteriales</taxon>
        <taxon>Eubacteriaceae</taxon>
        <taxon>Gallibacter</taxon>
    </lineage>
</organism>
<dbReference type="Proteomes" id="UP001516588">
    <property type="component" value="Unassembled WGS sequence"/>
</dbReference>
<protein>
    <submittedName>
        <fullName evidence="4">Alanine racemase</fullName>
    </submittedName>
</protein>
<dbReference type="Gene3D" id="3.20.20.10">
    <property type="entry name" value="Alanine racemase"/>
    <property type="match status" value="1"/>
</dbReference>
<keyword evidence="2" id="KW-0663">Pyridoxal phosphate</keyword>
<name>A0ABR9QV53_9FIRM</name>
<accession>A0ABR9QV53</accession>
<dbReference type="InterPro" id="IPR022644">
    <property type="entry name" value="De-COase2_N"/>
</dbReference>
<dbReference type="InterPro" id="IPR029066">
    <property type="entry name" value="PLP-binding_barrel"/>
</dbReference>
<comment type="caution">
    <text evidence="4">The sequence shown here is derived from an EMBL/GenBank/DDBJ whole genome shotgun (WGS) entry which is preliminary data.</text>
</comment>
<dbReference type="SUPFAM" id="SSF51419">
    <property type="entry name" value="PLP-binding barrel"/>
    <property type="match status" value="1"/>
</dbReference>
<evidence type="ECO:0000259" key="3">
    <source>
        <dbReference type="Pfam" id="PF02784"/>
    </source>
</evidence>
<sequence>MNKVNTVNTVNTDFNPTYEEIVNSIGTPAYVFNLDVIKNRLVYIKERLNTGSRPVDICYAMKANPFVVGAIDEHTDHYEVCSPGEFKICERAGADIGKVVLSGVFKEEEDTTRIIAEYGNKILYTAESENQFKLVNREAESCGIVVDIILRITTGNQFGMDESVLRRLIADREKYKGLNILGIQHFSGTQRHNMNIYREELEYCDSLIESLKEDYGFETQLLEFGTGFYFEYFRERPEKIAKDAAKGKAKEPFNEDQLLTDFAKLLEDMRYQGKVTLEIGRFIAASCGRYYTSVVDEKVNNGKHFCIADGGMHQVNYFGQMMAMKLPYYRQHKKDGRVYDGDADCNERINLCGALCTINDNLVKDMPVAFPEKGDIFEFMNTGAYSMTETPALFLSRDIPRVWLYSREQGFVLMRESFETNVLNGGSPIAIDEK</sequence>
<proteinExistence type="predicted"/>
<dbReference type="EMBL" id="JADCKA010000001">
    <property type="protein sequence ID" value="MBE5034759.1"/>
    <property type="molecule type" value="Genomic_DNA"/>
</dbReference>
<reference evidence="4 5" key="1">
    <citation type="submission" date="2020-10" db="EMBL/GenBank/DDBJ databases">
        <title>ChiBAC.</title>
        <authorList>
            <person name="Zenner C."/>
            <person name="Hitch T.C.A."/>
            <person name="Clavel T."/>
        </authorList>
    </citation>
    <scope>NUCLEOTIDE SEQUENCE [LARGE SCALE GENOMIC DNA]</scope>
    <source>
        <strain evidence="4 5">DSM 108706</strain>
    </source>
</reference>
<dbReference type="PANTHER" id="PTHR43727:SF2">
    <property type="entry name" value="GROUP IV DECARBOXYLASE"/>
    <property type="match status" value="1"/>
</dbReference>
<dbReference type="PANTHER" id="PTHR43727">
    <property type="entry name" value="DIAMINOPIMELATE DECARBOXYLASE"/>
    <property type="match status" value="1"/>
</dbReference>
<evidence type="ECO:0000256" key="2">
    <source>
        <dbReference type="ARBA" id="ARBA00022898"/>
    </source>
</evidence>
<gene>
    <name evidence="4" type="ORF">INF20_00450</name>
</gene>
<dbReference type="Pfam" id="PF02784">
    <property type="entry name" value="Orn_Arg_deC_N"/>
    <property type="match status" value="1"/>
</dbReference>
<evidence type="ECO:0000313" key="5">
    <source>
        <dbReference type="Proteomes" id="UP001516588"/>
    </source>
</evidence>
<dbReference type="RefSeq" id="WP_226384427.1">
    <property type="nucleotide sequence ID" value="NZ_JADCKA010000001.1"/>
</dbReference>
<dbReference type="InterPro" id="IPR009006">
    <property type="entry name" value="Ala_racemase/Decarboxylase_C"/>
</dbReference>
<keyword evidence="5" id="KW-1185">Reference proteome</keyword>
<evidence type="ECO:0000313" key="4">
    <source>
        <dbReference type="EMBL" id="MBE5034759.1"/>
    </source>
</evidence>
<dbReference type="Gene3D" id="2.40.37.10">
    <property type="entry name" value="Lyase, Ornithine Decarboxylase, Chain A, domain 1"/>
    <property type="match status" value="1"/>
</dbReference>